<comment type="caution">
    <text evidence="3">The sequence shown here is derived from an EMBL/GenBank/DDBJ whole genome shotgun (WGS) entry which is preliminary data.</text>
</comment>
<organism evidence="3 4">
    <name type="scientific">Pseudomonas syringae pv. pisi str. 1704B</name>
    <dbReference type="NCBI Taxonomy" id="629263"/>
    <lineage>
        <taxon>Bacteria</taxon>
        <taxon>Pseudomonadati</taxon>
        <taxon>Pseudomonadota</taxon>
        <taxon>Gammaproteobacteria</taxon>
        <taxon>Pseudomonadales</taxon>
        <taxon>Pseudomonadaceae</taxon>
        <taxon>Pseudomonas</taxon>
        <taxon>Pseudomonas syringae</taxon>
    </lineage>
</organism>
<keyword evidence="4" id="KW-1185">Reference proteome</keyword>
<feature type="non-terminal residue" evidence="3">
    <location>
        <position position="1"/>
    </location>
</feature>
<dbReference type="Pfam" id="PF08887">
    <property type="entry name" value="GAD-like"/>
    <property type="match status" value="1"/>
</dbReference>
<dbReference type="AlphaFoldDB" id="F3G5D3"/>
<proteinExistence type="predicted"/>
<evidence type="ECO:0000313" key="4">
    <source>
        <dbReference type="Proteomes" id="UP000004986"/>
    </source>
</evidence>
<sequence>RKPEIGLLHDAVSSDCMMDEDFAFFLEKFGPAIERDEVLKSSIIRYKNKLPDQLMTYWIDHGWCGYADGIFWTVNPQDYEEILEHWLTDTDIHGLDNYHVIARSAFGKLYVWGERKGNCLTINSYVARYTPRTSKFTDEKLDFGIKVFFSSKKPNESDLDDLFKPALEKLGPLKSDEMYGFVPALALGGPMELKNLQKVKTIEHLTFLSQLSPLQDWGFPDL</sequence>
<reference evidence="3 4" key="1">
    <citation type="journal article" date="2011" name="PLoS Pathog.">
        <title>Dynamic evolution of pathogenicity revealed by sequencing and comparative genomics of 19 Pseudomonas syringae isolates.</title>
        <authorList>
            <person name="Baltrus D.A."/>
            <person name="Nishimura M.T."/>
            <person name="Romanchuk A."/>
            <person name="Chang J.H."/>
            <person name="Mukhtar M.S."/>
            <person name="Cherkis K."/>
            <person name="Roach J."/>
            <person name="Grant S.R."/>
            <person name="Jones C.D."/>
            <person name="Dangl J.L."/>
        </authorList>
    </citation>
    <scope>NUCLEOTIDE SEQUENCE [LARGE SCALE GENOMIC DNA]</scope>
    <source>
        <strain evidence="3 4">1704B</strain>
    </source>
</reference>
<accession>F3G5D3</accession>
<dbReference type="HOGENOM" id="CLU_1242460_0_0_6"/>
<name>F3G5D3_PSESJ</name>
<evidence type="ECO:0000259" key="1">
    <source>
        <dbReference type="Pfam" id="PF08887"/>
    </source>
</evidence>
<feature type="domain" description="GAD-related" evidence="1">
    <location>
        <begin position="22"/>
        <end position="125"/>
    </location>
</feature>
<dbReference type="InterPro" id="IPR015002">
    <property type="entry name" value="T6SS_Tdi1_C"/>
</dbReference>
<feature type="domain" description="T6SS immunity protein Tdi1 C-terminal" evidence="2">
    <location>
        <begin position="144"/>
        <end position="212"/>
    </location>
</feature>
<gene>
    <name evidence="3" type="ORF">PSYPI_07625</name>
</gene>
<evidence type="ECO:0000313" key="3">
    <source>
        <dbReference type="EMBL" id="EGH42283.1"/>
    </source>
</evidence>
<dbReference type="Proteomes" id="UP000004986">
    <property type="component" value="Unassembled WGS sequence"/>
</dbReference>
<dbReference type="Pfam" id="PF08906">
    <property type="entry name" value="T6SS_Tdi1_C"/>
    <property type="match status" value="1"/>
</dbReference>
<evidence type="ECO:0000259" key="2">
    <source>
        <dbReference type="Pfam" id="PF08906"/>
    </source>
</evidence>
<dbReference type="EMBL" id="AEAI01000380">
    <property type="protein sequence ID" value="EGH42283.1"/>
    <property type="molecule type" value="Genomic_DNA"/>
</dbReference>
<protein>
    <recommendedName>
        <fullName evidence="5">GAD-like domain protein</fullName>
    </recommendedName>
</protein>
<dbReference type="InterPro" id="IPR014983">
    <property type="entry name" value="GAD-rel"/>
</dbReference>
<evidence type="ECO:0008006" key="5">
    <source>
        <dbReference type="Google" id="ProtNLM"/>
    </source>
</evidence>